<evidence type="ECO:0000313" key="1">
    <source>
        <dbReference type="EMBL" id="MDR6292870.1"/>
    </source>
</evidence>
<dbReference type="EMBL" id="JAVDPW010000010">
    <property type="protein sequence ID" value="MDR6292870.1"/>
    <property type="molecule type" value="Genomic_DNA"/>
</dbReference>
<gene>
    <name evidence="1" type="ORF">E9232_005415</name>
</gene>
<keyword evidence="2" id="KW-1185">Reference proteome</keyword>
<protein>
    <submittedName>
        <fullName evidence="1">Uncharacterized protein</fullName>
    </submittedName>
</protein>
<organism evidence="1 2">
    <name type="scientific">Inquilinus ginsengisoli</name>
    <dbReference type="NCBI Taxonomy" id="363840"/>
    <lineage>
        <taxon>Bacteria</taxon>
        <taxon>Pseudomonadati</taxon>
        <taxon>Pseudomonadota</taxon>
        <taxon>Alphaproteobacteria</taxon>
        <taxon>Rhodospirillales</taxon>
        <taxon>Rhodospirillaceae</taxon>
        <taxon>Inquilinus</taxon>
    </lineage>
</organism>
<name>A0ABU1JW71_9PROT</name>
<proteinExistence type="predicted"/>
<dbReference type="RefSeq" id="WP_309799350.1">
    <property type="nucleotide sequence ID" value="NZ_JAVDPW010000010.1"/>
</dbReference>
<reference evidence="1 2" key="1">
    <citation type="submission" date="2023-07" db="EMBL/GenBank/DDBJ databases">
        <title>Sorghum-associated microbial communities from plants grown in Nebraska, USA.</title>
        <authorList>
            <person name="Schachtman D."/>
        </authorList>
    </citation>
    <scope>NUCLEOTIDE SEQUENCE [LARGE SCALE GENOMIC DNA]</scope>
    <source>
        <strain evidence="1 2">584</strain>
    </source>
</reference>
<evidence type="ECO:0000313" key="2">
    <source>
        <dbReference type="Proteomes" id="UP001262410"/>
    </source>
</evidence>
<sequence>MSDDYAYNLAQCDVPVERRPALESYRARRRIWLSWIDTDEHHAIWNTLHSMIWAEVSLKFLSNFASLNDENPLNNYVMVDLILGGYVARQTLAIRRLMEQTQKDRISIRRLVSEIKRNFSLFTRENYVCFDGLPYDYEAVRHARLLNYTKGQSQAGVWVPTAGPEADGSSESAHVQFDRLAGIDPASRSREDCLPLSLITTIEKWLEDSGADDLAKWSDAYLAHSGGPESRRKTPDLKITADKFTKAIKGLVRVTEAISACLLFAGGRSGSLMPVAQFDLFEKLDKPIVEPGANDAAYELWHKLSDTWDICADGVDVELIGNEKAK</sequence>
<comment type="caution">
    <text evidence="1">The sequence shown here is derived from an EMBL/GenBank/DDBJ whole genome shotgun (WGS) entry which is preliminary data.</text>
</comment>
<accession>A0ABU1JW71</accession>
<dbReference type="Proteomes" id="UP001262410">
    <property type="component" value="Unassembled WGS sequence"/>
</dbReference>